<organism evidence="1 2">
    <name type="scientific">Dactylonectria macrodidyma</name>
    <dbReference type="NCBI Taxonomy" id="307937"/>
    <lineage>
        <taxon>Eukaryota</taxon>
        <taxon>Fungi</taxon>
        <taxon>Dikarya</taxon>
        <taxon>Ascomycota</taxon>
        <taxon>Pezizomycotina</taxon>
        <taxon>Sordariomycetes</taxon>
        <taxon>Hypocreomycetidae</taxon>
        <taxon>Hypocreales</taxon>
        <taxon>Nectriaceae</taxon>
        <taxon>Dactylonectria</taxon>
    </lineage>
</organism>
<proteinExistence type="predicted"/>
<reference evidence="1" key="1">
    <citation type="journal article" date="2021" name="Nat. Commun.">
        <title>Genetic determinants of endophytism in the Arabidopsis root mycobiome.</title>
        <authorList>
            <person name="Mesny F."/>
            <person name="Miyauchi S."/>
            <person name="Thiergart T."/>
            <person name="Pickel B."/>
            <person name="Atanasova L."/>
            <person name="Karlsson M."/>
            <person name="Huettel B."/>
            <person name="Barry K.W."/>
            <person name="Haridas S."/>
            <person name="Chen C."/>
            <person name="Bauer D."/>
            <person name="Andreopoulos W."/>
            <person name="Pangilinan J."/>
            <person name="LaButti K."/>
            <person name="Riley R."/>
            <person name="Lipzen A."/>
            <person name="Clum A."/>
            <person name="Drula E."/>
            <person name="Henrissat B."/>
            <person name="Kohler A."/>
            <person name="Grigoriev I.V."/>
            <person name="Martin F.M."/>
            <person name="Hacquard S."/>
        </authorList>
    </citation>
    <scope>NUCLEOTIDE SEQUENCE</scope>
    <source>
        <strain evidence="1">MPI-CAGE-AT-0147</strain>
    </source>
</reference>
<dbReference type="Proteomes" id="UP000738349">
    <property type="component" value="Unassembled WGS sequence"/>
</dbReference>
<feature type="non-terminal residue" evidence="1">
    <location>
        <position position="1"/>
    </location>
</feature>
<evidence type="ECO:0000313" key="1">
    <source>
        <dbReference type="EMBL" id="KAH7111534.1"/>
    </source>
</evidence>
<gene>
    <name evidence="1" type="ORF">EDB81DRAFT_829180</name>
</gene>
<dbReference type="AlphaFoldDB" id="A0A9P9D2Q0"/>
<dbReference type="OrthoDB" id="5076308at2759"/>
<dbReference type="EMBL" id="JAGMUV010000040">
    <property type="protein sequence ID" value="KAH7111534.1"/>
    <property type="molecule type" value="Genomic_DNA"/>
</dbReference>
<evidence type="ECO:0000313" key="2">
    <source>
        <dbReference type="Proteomes" id="UP000738349"/>
    </source>
</evidence>
<name>A0A9P9D2Q0_9HYPO</name>
<evidence type="ECO:0008006" key="3">
    <source>
        <dbReference type="Google" id="ProtNLM"/>
    </source>
</evidence>
<comment type="caution">
    <text evidence="1">The sequence shown here is derived from an EMBL/GenBank/DDBJ whole genome shotgun (WGS) entry which is preliminary data.</text>
</comment>
<sequence>MVSCSPSSSFSLDFLSNTEHSYHPHVTGLSNRSETTVNMFRCLPFLLFAFVGGAFAQGNSPCAQWCAANFQNPGQKCTSLAAEGKGPCYDCGPLSTNPAQKLCGEVCKDTSSDNANCGSCGFSCPAGTHCAVGACVCDNSNQPQCNSACPDYSSDPANCGTCGHACNPSTEKCQAGTCVPNCPAGQTQCGSSCVDLETDPNNCGVCGLTCASGLCENGACVTPSCTGATCSTFMACGPGGSCVCVSTAGGTGFCVDGGTPCGGLATCDTNADCATGEVCAVNTCCGQNVCVGATFCGGNTLKYLFMREVTGPTIGHPAID</sequence>
<keyword evidence="2" id="KW-1185">Reference proteome</keyword>
<accession>A0A9P9D2Q0</accession>
<protein>
    <recommendedName>
        <fullName evidence="3">TNFR-Cys domain-containing protein</fullName>
    </recommendedName>
</protein>